<evidence type="ECO:0000256" key="1">
    <source>
        <dbReference type="ARBA" id="ARBA00004141"/>
    </source>
</evidence>
<evidence type="ECO:0000256" key="3">
    <source>
        <dbReference type="ARBA" id="ARBA00022989"/>
    </source>
</evidence>
<keyword evidence="4 5" id="KW-0472">Membrane</keyword>
<protein>
    <recommendedName>
        <fullName evidence="6">Cation/H+ exchanger transmembrane domain-containing protein</fullName>
    </recommendedName>
</protein>
<dbReference type="GO" id="GO:1902600">
    <property type="term" value="P:proton transmembrane transport"/>
    <property type="evidence" value="ECO:0007669"/>
    <property type="project" value="InterPro"/>
</dbReference>
<gene>
    <name evidence="7" type="ORF">CYNAS_LOCUS10076</name>
</gene>
<comment type="caution">
    <text evidence="7">The sequence shown here is derived from an EMBL/GenBank/DDBJ whole genome shotgun (WGS) entry which is preliminary data.</text>
</comment>
<evidence type="ECO:0000256" key="5">
    <source>
        <dbReference type="SAM" id="Phobius"/>
    </source>
</evidence>
<organism evidence="7 8">
    <name type="scientific">Cylicocyclus nassatus</name>
    <name type="common">Nematode worm</name>
    <dbReference type="NCBI Taxonomy" id="53992"/>
    <lineage>
        <taxon>Eukaryota</taxon>
        <taxon>Metazoa</taxon>
        <taxon>Ecdysozoa</taxon>
        <taxon>Nematoda</taxon>
        <taxon>Chromadorea</taxon>
        <taxon>Rhabditida</taxon>
        <taxon>Rhabditina</taxon>
        <taxon>Rhabditomorpha</taxon>
        <taxon>Strongyloidea</taxon>
        <taxon>Strongylidae</taxon>
        <taxon>Cylicocyclus</taxon>
    </lineage>
</organism>
<name>A0AA36GTP8_CYLNA</name>
<reference evidence="7" key="1">
    <citation type="submission" date="2023-07" db="EMBL/GenBank/DDBJ databases">
        <authorList>
            <consortium name="CYATHOMIX"/>
        </authorList>
    </citation>
    <scope>NUCLEOTIDE SEQUENCE</scope>
    <source>
        <strain evidence="7">N/A</strain>
    </source>
</reference>
<comment type="subcellular location">
    <subcellularLocation>
        <location evidence="1">Membrane</location>
        <topology evidence="1">Multi-pass membrane protein</topology>
    </subcellularLocation>
</comment>
<dbReference type="Proteomes" id="UP001176961">
    <property type="component" value="Unassembled WGS sequence"/>
</dbReference>
<evidence type="ECO:0000256" key="2">
    <source>
        <dbReference type="ARBA" id="ARBA00022692"/>
    </source>
</evidence>
<accession>A0AA36GTP8</accession>
<dbReference type="InterPro" id="IPR006153">
    <property type="entry name" value="Cation/H_exchanger_TM"/>
</dbReference>
<dbReference type="Pfam" id="PF00999">
    <property type="entry name" value="Na_H_Exchanger"/>
    <property type="match status" value="1"/>
</dbReference>
<sequence length="82" mass="9097">MILSQRTPFNCFVSAFLIAAVDTVAVLAIFQKVGVNKRLYVMLIGASLLDDAITCHNLHDFKDPIEFLGKFAGLPLRTFLEP</sequence>
<evidence type="ECO:0000313" key="8">
    <source>
        <dbReference type="Proteomes" id="UP001176961"/>
    </source>
</evidence>
<evidence type="ECO:0000313" key="7">
    <source>
        <dbReference type="EMBL" id="CAJ0598093.1"/>
    </source>
</evidence>
<dbReference type="EMBL" id="CATQJL010000223">
    <property type="protein sequence ID" value="CAJ0598093.1"/>
    <property type="molecule type" value="Genomic_DNA"/>
</dbReference>
<feature type="transmembrane region" description="Helical" evidence="5">
    <location>
        <begin position="12"/>
        <end position="30"/>
    </location>
</feature>
<dbReference type="AlphaFoldDB" id="A0AA36GTP8"/>
<proteinExistence type="predicted"/>
<feature type="domain" description="Cation/H+ exchanger transmembrane" evidence="6">
    <location>
        <begin position="5"/>
        <end position="54"/>
    </location>
</feature>
<keyword evidence="2 5" id="KW-0812">Transmembrane</keyword>
<dbReference type="Gene3D" id="6.10.140.1330">
    <property type="match status" value="1"/>
</dbReference>
<keyword evidence="3 5" id="KW-1133">Transmembrane helix</keyword>
<dbReference type="GO" id="GO:0016020">
    <property type="term" value="C:membrane"/>
    <property type="evidence" value="ECO:0007669"/>
    <property type="project" value="UniProtKB-SubCell"/>
</dbReference>
<evidence type="ECO:0000259" key="6">
    <source>
        <dbReference type="Pfam" id="PF00999"/>
    </source>
</evidence>
<evidence type="ECO:0000256" key="4">
    <source>
        <dbReference type="ARBA" id="ARBA00023136"/>
    </source>
</evidence>
<dbReference type="GO" id="GO:0015297">
    <property type="term" value="F:antiporter activity"/>
    <property type="evidence" value="ECO:0007669"/>
    <property type="project" value="InterPro"/>
</dbReference>
<keyword evidence="8" id="KW-1185">Reference proteome</keyword>